<feature type="compositionally biased region" description="Polar residues" evidence="1">
    <location>
        <begin position="545"/>
        <end position="560"/>
    </location>
</feature>
<accession>C3ZE85</accession>
<feature type="domain" description="Ig-like" evidence="4">
    <location>
        <begin position="142"/>
        <end position="234"/>
    </location>
</feature>
<feature type="compositionally biased region" description="Polar residues" evidence="1">
    <location>
        <begin position="591"/>
        <end position="601"/>
    </location>
</feature>
<dbReference type="PROSITE" id="PS50853">
    <property type="entry name" value="FN3"/>
    <property type="match status" value="1"/>
</dbReference>
<dbReference type="EMBL" id="GG666612">
    <property type="protein sequence ID" value="EEN49041.1"/>
    <property type="molecule type" value="Genomic_DNA"/>
</dbReference>
<organism>
    <name type="scientific">Branchiostoma floridae</name>
    <name type="common">Florida lancelet</name>
    <name type="synonym">Amphioxus</name>
    <dbReference type="NCBI Taxonomy" id="7739"/>
    <lineage>
        <taxon>Eukaryota</taxon>
        <taxon>Metazoa</taxon>
        <taxon>Chordata</taxon>
        <taxon>Cephalochordata</taxon>
        <taxon>Leptocardii</taxon>
        <taxon>Amphioxiformes</taxon>
        <taxon>Branchiostomatidae</taxon>
        <taxon>Branchiostoma</taxon>
    </lineage>
</organism>
<evidence type="ECO:0000313" key="6">
    <source>
        <dbReference type="EMBL" id="EEN49041.1"/>
    </source>
</evidence>
<sequence length="651" mass="70313">MSGTADLRSCNLLLLLIALSAPSPLAAAEPESAIPEASGIHPPTDVTWTSTDLNHSLTWRPAEDAGTATTYTVECRLQGGLGAWQTVLGCENITAHACLMNDATDFIGGWTARVSAHDQQQSSGWAVSPDFRPAKDTILSTPHLGLDNMEVGTDEVTVTCKLPITPFEPSQPWYFYNARYTLTWWKEGDNNTNTMTGKVLETTLTVEGLHPGTSYCLTAMWSIRVPPDRNSDVSRIVCVTTKERIPSEGPRNISLKPLPINCVSPSVRDVIVSWVDSDEGKPYEVKSYDVKLNGQGEASHDPESVAMTVNATDRSVRVTCLGDVEVEVRACNTAGCGPPTRGVLKFSGDEHIKCKIWTSIAVLVGCCIGLALLVGIIICCRKTRFLSKEQRAKKSKLPSILEEVVKGSGDGSYWPVSDRPRPEVYDVVPTPDEISKLTGSDASSDGSNSTSEEVFTPETPPFTDVTFRSGQQSPLLQQKSALDSHQLAKDERPKLVWDLTMGIGRRPHYGSSSTYVSSITDTTSYTSDLDSPKPEKATIVIPWSGNGSSDNSYVSQSQLNHLPPASTTATAGNTGTTGTTGTAATFLPKEPNSNQSISDQTPKQKQDFSKYSGPKSPSKMTADQFLAYSKKMPKCAPKILSEEISDYVSVG</sequence>
<keyword evidence="2" id="KW-1133">Transmembrane helix</keyword>
<reference evidence="6" key="1">
    <citation type="journal article" date="2008" name="Nature">
        <title>The amphioxus genome and the evolution of the chordate karyotype.</title>
        <authorList>
            <consortium name="US DOE Joint Genome Institute (JGI-PGF)"/>
            <person name="Putnam N.H."/>
            <person name="Butts T."/>
            <person name="Ferrier D.E.K."/>
            <person name="Furlong R.F."/>
            <person name="Hellsten U."/>
            <person name="Kawashima T."/>
            <person name="Robinson-Rechavi M."/>
            <person name="Shoguchi E."/>
            <person name="Terry A."/>
            <person name="Yu J.-K."/>
            <person name="Benito-Gutierrez E.L."/>
            <person name="Dubchak I."/>
            <person name="Garcia-Fernandez J."/>
            <person name="Gibson-Brown J.J."/>
            <person name="Grigoriev I.V."/>
            <person name="Horton A.C."/>
            <person name="de Jong P.J."/>
            <person name="Jurka J."/>
            <person name="Kapitonov V.V."/>
            <person name="Kohara Y."/>
            <person name="Kuroki Y."/>
            <person name="Lindquist E."/>
            <person name="Lucas S."/>
            <person name="Osoegawa K."/>
            <person name="Pennacchio L.A."/>
            <person name="Salamov A.A."/>
            <person name="Satou Y."/>
            <person name="Sauka-Spengler T."/>
            <person name="Schmutz J."/>
            <person name="Shin-I T."/>
            <person name="Toyoda A."/>
            <person name="Bronner-Fraser M."/>
            <person name="Fujiyama A."/>
            <person name="Holland L.Z."/>
            <person name="Holland P.W.H."/>
            <person name="Satoh N."/>
            <person name="Rokhsar D.S."/>
        </authorList>
    </citation>
    <scope>NUCLEOTIDE SEQUENCE [LARGE SCALE GENOMIC DNA]</scope>
    <source>
        <strain evidence="6">S238N-H82</strain>
        <tissue evidence="6">Testes</tissue>
    </source>
</reference>
<proteinExistence type="predicted"/>
<dbReference type="SUPFAM" id="SSF49265">
    <property type="entry name" value="Fibronectin type III"/>
    <property type="match status" value="2"/>
</dbReference>
<dbReference type="AlphaFoldDB" id="C3ZE85"/>
<evidence type="ECO:0000256" key="3">
    <source>
        <dbReference type="SAM" id="SignalP"/>
    </source>
</evidence>
<dbReference type="Pfam" id="PF09294">
    <property type="entry name" value="Interfer-bind"/>
    <property type="match status" value="1"/>
</dbReference>
<protein>
    <recommendedName>
        <fullName evidence="7">Fibronectin type-III domain-containing protein</fullName>
    </recommendedName>
</protein>
<keyword evidence="2" id="KW-0472">Membrane</keyword>
<evidence type="ECO:0008006" key="7">
    <source>
        <dbReference type="Google" id="ProtNLM"/>
    </source>
</evidence>
<dbReference type="CDD" id="cd00063">
    <property type="entry name" value="FN3"/>
    <property type="match status" value="1"/>
</dbReference>
<evidence type="ECO:0000256" key="1">
    <source>
        <dbReference type="SAM" id="MobiDB-lite"/>
    </source>
</evidence>
<feature type="domain" description="Fibronectin type-III" evidence="5">
    <location>
        <begin position="142"/>
        <end position="244"/>
    </location>
</feature>
<feature type="region of interest" description="Disordered" evidence="1">
    <location>
        <begin position="545"/>
        <end position="622"/>
    </location>
</feature>
<name>C3ZE85_BRAFL</name>
<evidence type="ECO:0000259" key="4">
    <source>
        <dbReference type="PROSITE" id="PS50835"/>
    </source>
</evidence>
<dbReference type="InterPro" id="IPR013783">
    <property type="entry name" value="Ig-like_fold"/>
</dbReference>
<dbReference type="InterPro" id="IPR003961">
    <property type="entry name" value="FN3_dom"/>
</dbReference>
<evidence type="ECO:0000256" key="2">
    <source>
        <dbReference type="SAM" id="Phobius"/>
    </source>
</evidence>
<dbReference type="InterPro" id="IPR036116">
    <property type="entry name" value="FN3_sf"/>
</dbReference>
<evidence type="ECO:0000259" key="5">
    <source>
        <dbReference type="PROSITE" id="PS50853"/>
    </source>
</evidence>
<dbReference type="PANTHER" id="PTHR20859:SF84">
    <property type="entry name" value="INTERFERON ALPHA_BETA RECEPTOR 2"/>
    <property type="match status" value="1"/>
</dbReference>
<gene>
    <name evidence="6" type="ORF">BRAFLDRAFT_120696</name>
</gene>
<dbReference type="InterPro" id="IPR007110">
    <property type="entry name" value="Ig-like_dom"/>
</dbReference>
<dbReference type="Gene3D" id="2.60.40.10">
    <property type="entry name" value="Immunoglobulins"/>
    <property type="match status" value="2"/>
</dbReference>
<dbReference type="Pfam" id="PF01108">
    <property type="entry name" value="Tissue_fac"/>
    <property type="match status" value="1"/>
</dbReference>
<dbReference type="InParanoid" id="C3ZE85"/>
<feature type="transmembrane region" description="Helical" evidence="2">
    <location>
        <begin position="356"/>
        <end position="380"/>
    </location>
</feature>
<feature type="compositionally biased region" description="Low complexity" evidence="1">
    <location>
        <begin position="567"/>
        <end position="585"/>
    </location>
</feature>
<dbReference type="InterPro" id="IPR015373">
    <property type="entry name" value="Interferon/interleukin_rcp_dom"/>
</dbReference>
<feature type="region of interest" description="Disordered" evidence="1">
    <location>
        <begin position="420"/>
        <end position="468"/>
    </location>
</feature>
<feature type="chain" id="PRO_5002936667" description="Fibronectin type-III domain-containing protein" evidence="3">
    <location>
        <begin position="29"/>
        <end position="651"/>
    </location>
</feature>
<dbReference type="PROSITE" id="PS50835">
    <property type="entry name" value="IG_LIKE"/>
    <property type="match status" value="1"/>
</dbReference>
<feature type="compositionally biased region" description="Low complexity" evidence="1">
    <location>
        <begin position="438"/>
        <end position="451"/>
    </location>
</feature>
<dbReference type="PANTHER" id="PTHR20859">
    <property type="entry name" value="INTERFERON/INTERLEUKIN RECEPTOR"/>
    <property type="match status" value="1"/>
</dbReference>
<keyword evidence="2" id="KW-0812">Transmembrane</keyword>
<keyword evidence="3" id="KW-0732">Signal</keyword>
<feature type="signal peptide" evidence="3">
    <location>
        <begin position="1"/>
        <end position="28"/>
    </location>
</feature>
<dbReference type="InterPro" id="IPR050650">
    <property type="entry name" value="Type-II_Cytokine-TF_Rcpt"/>
</dbReference>